<proteinExistence type="predicted"/>
<sequence length="250" mass="27563">MPHPHAQKPRPLWSFLSIPSCTQRDSCLLLTPLDKWATPTRIHPIAFAILPSSPQTETLTGIRWWSTNQAIVQLHCTGISDAQCIFTRLEMLHCTRISQRQAYLSQRRRLAALFWDQPVVVYLEQTGQAELYRDQCSTVPVASPPPLGPSDYVLGCEGLVPTDRLVEEGRGAAVSPSTALRGRATPHGFSGLRREFKSPPPPPPPPPKAPARIVPRMEQGGPLEHSSVSLDQLLGFETAAFSRAIPQEAN</sequence>
<dbReference type="EMBL" id="JAFBMS010000162">
    <property type="protein sequence ID" value="KAG9334138.1"/>
    <property type="molecule type" value="Genomic_DNA"/>
</dbReference>
<gene>
    <name evidence="2" type="ORF">JZ751_009108</name>
</gene>
<evidence type="ECO:0000256" key="1">
    <source>
        <dbReference type="SAM" id="MobiDB-lite"/>
    </source>
</evidence>
<feature type="region of interest" description="Disordered" evidence="1">
    <location>
        <begin position="171"/>
        <end position="224"/>
    </location>
</feature>
<feature type="compositionally biased region" description="Pro residues" evidence="1">
    <location>
        <begin position="198"/>
        <end position="209"/>
    </location>
</feature>
<keyword evidence="3" id="KW-1185">Reference proteome</keyword>
<comment type="caution">
    <text evidence="2">The sequence shown here is derived from an EMBL/GenBank/DDBJ whole genome shotgun (WGS) entry which is preliminary data.</text>
</comment>
<accession>A0A8T2N8N6</accession>
<dbReference type="Proteomes" id="UP000824540">
    <property type="component" value="Unassembled WGS sequence"/>
</dbReference>
<reference evidence="2" key="1">
    <citation type="thesis" date="2021" institute="BYU ScholarsArchive" country="Provo, UT, USA">
        <title>Applications of and Algorithms for Genome Assembly and Genomic Analyses with an Emphasis on Marine Teleosts.</title>
        <authorList>
            <person name="Pickett B.D."/>
        </authorList>
    </citation>
    <scope>NUCLEOTIDE SEQUENCE</scope>
    <source>
        <strain evidence="2">HI-2016</strain>
    </source>
</reference>
<name>A0A8T2N8N6_9TELE</name>
<dbReference type="AlphaFoldDB" id="A0A8T2N8N6"/>
<organism evidence="2 3">
    <name type="scientific">Albula glossodonta</name>
    <name type="common">roundjaw bonefish</name>
    <dbReference type="NCBI Taxonomy" id="121402"/>
    <lineage>
        <taxon>Eukaryota</taxon>
        <taxon>Metazoa</taxon>
        <taxon>Chordata</taxon>
        <taxon>Craniata</taxon>
        <taxon>Vertebrata</taxon>
        <taxon>Euteleostomi</taxon>
        <taxon>Actinopterygii</taxon>
        <taxon>Neopterygii</taxon>
        <taxon>Teleostei</taxon>
        <taxon>Albuliformes</taxon>
        <taxon>Albulidae</taxon>
        <taxon>Albula</taxon>
    </lineage>
</organism>
<evidence type="ECO:0000313" key="3">
    <source>
        <dbReference type="Proteomes" id="UP000824540"/>
    </source>
</evidence>
<protein>
    <submittedName>
        <fullName evidence="2">Uncharacterized protein</fullName>
    </submittedName>
</protein>
<evidence type="ECO:0000313" key="2">
    <source>
        <dbReference type="EMBL" id="KAG9334138.1"/>
    </source>
</evidence>